<protein>
    <submittedName>
        <fullName evidence="2">Uncharacterized protein</fullName>
    </submittedName>
</protein>
<comment type="caution">
    <text evidence="2">The sequence shown here is derived from an EMBL/GenBank/DDBJ whole genome shotgun (WGS) entry which is preliminary data.</text>
</comment>
<evidence type="ECO:0000256" key="1">
    <source>
        <dbReference type="SAM" id="MobiDB-lite"/>
    </source>
</evidence>
<dbReference type="AlphaFoldDB" id="A0A813I4X3"/>
<feature type="region of interest" description="Disordered" evidence="1">
    <location>
        <begin position="90"/>
        <end position="131"/>
    </location>
</feature>
<evidence type="ECO:0000313" key="2">
    <source>
        <dbReference type="EMBL" id="CAE8646982.1"/>
    </source>
</evidence>
<sequence>MRTPPPTPLVQQHHHIHLQFLLVGSHRQHHELLISTMPLFQHHHSVHVHVLQKVRRTSSQVDLPQVAAFVSSQDGEGCLRVLAKATTPATVTKAGPNTGLRAPCSTPCRSPVTSRPATSSRWVDPPVPCRS</sequence>
<gene>
    <name evidence="2" type="ORF">PGLA2088_LOCUS5290</name>
</gene>
<accession>A0A813I4X3</accession>
<evidence type="ECO:0000313" key="3">
    <source>
        <dbReference type="Proteomes" id="UP000626109"/>
    </source>
</evidence>
<dbReference type="Proteomes" id="UP000626109">
    <property type="component" value="Unassembled WGS sequence"/>
</dbReference>
<organism evidence="2 3">
    <name type="scientific">Polarella glacialis</name>
    <name type="common">Dinoflagellate</name>
    <dbReference type="NCBI Taxonomy" id="89957"/>
    <lineage>
        <taxon>Eukaryota</taxon>
        <taxon>Sar</taxon>
        <taxon>Alveolata</taxon>
        <taxon>Dinophyceae</taxon>
        <taxon>Suessiales</taxon>
        <taxon>Suessiaceae</taxon>
        <taxon>Polarella</taxon>
    </lineage>
</organism>
<feature type="compositionally biased region" description="Polar residues" evidence="1">
    <location>
        <begin position="107"/>
        <end position="121"/>
    </location>
</feature>
<reference evidence="2" key="1">
    <citation type="submission" date="2021-02" db="EMBL/GenBank/DDBJ databases">
        <authorList>
            <person name="Dougan E. K."/>
            <person name="Rhodes N."/>
            <person name="Thang M."/>
            <person name="Chan C."/>
        </authorList>
    </citation>
    <scope>NUCLEOTIDE SEQUENCE</scope>
</reference>
<name>A0A813I4X3_POLGL</name>
<dbReference type="EMBL" id="CAJNNW010004995">
    <property type="protein sequence ID" value="CAE8646982.1"/>
    <property type="molecule type" value="Genomic_DNA"/>
</dbReference>
<proteinExistence type="predicted"/>